<organism evidence="2 3">
    <name type="scientific">Solitalea koreensis</name>
    <dbReference type="NCBI Taxonomy" id="543615"/>
    <lineage>
        <taxon>Bacteria</taxon>
        <taxon>Pseudomonadati</taxon>
        <taxon>Bacteroidota</taxon>
        <taxon>Sphingobacteriia</taxon>
        <taxon>Sphingobacteriales</taxon>
        <taxon>Sphingobacteriaceae</taxon>
        <taxon>Solitalea</taxon>
    </lineage>
</organism>
<protein>
    <submittedName>
        <fullName evidence="2">Uncharacterized protein</fullName>
    </submittedName>
</protein>
<accession>A0A521BNA5</accession>
<evidence type="ECO:0000313" key="2">
    <source>
        <dbReference type="EMBL" id="SMO48634.1"/>
    </source>
</evidence>
<name>A0A521BNA5_9SPHI</name>
<evidence type="ECO:0000313" key="3">
    <source>
        <dbReference type="Proteomes" id="UP000315971"/>
    </source>
</evidence>
<keyword evidence="3" id="KW-1185">Reference proteome</keyword>
<dbReference type="Proteomes" id="UP000315971">
    <property type="component" value="Unassembled WGS sequence"/>
</dbReference>
<sequence length="81" mass="9301">MAVMKRILPGVFANGDWLQLGFTGHRPSIVDYFSNSVSMYVTSHGFYHWDYLPITNSGQIHLPTRAQEKPGMDSRSKRIMR</sequence>
<feature type="region of interest" description="Disordered" evidence="1">
    <location>
        <begin position="62"/>
        <end position="81"/>
    </location>
</feature>
<gene>
    <name evidence="2" type="ORF">SAMN06265350_102371</name>
</gene>
<evidence type="ECO:0000256" key="1">
    <source>
        <dbReference type="SAM" id="MobiDB-lite"/>
    </source>
</evidence>
<reference evidence="2 3" key="1">
    <citation type="submission" date="2017-05" db="EMBL/GenBank/DDBJ databases">
        <authorList>
            <person name="Varghese N."/>
            <person name="Submissions S."/>
        </authorList>
    </citation>
    <scope>NUCLEOTIDE SEQUENCE [LARGE SCALE GENOMIC DNA]</scope>
    <source>
        <strain evidence="2 3">DSM 21342</strain>
    </source>
</reference>
<dbReference type="EMBL" id="FXSZ01000002">
    <property type="protein sequence ID" value="SMO48634.1"/>
    <property type="molecule type" value="Genomic_DNA"/>
</dbReference>
<feature type="compositionally biased region" description="Basic and acidic residues" evidence="1">
    <location>
        <begin position="66"/>
        <end position="81"/>
    </location>
</feature>
<proteinExistence type="predicted"/>
<dbReference type="AlphaFoldDB" id="A0A521BNA5"/>